<evidence type="ECO:0000313" key="1">
    <source>
        <dbReference type="Proteomes" id="UP000694864"/>
    </source>
</evidence>
<dbReference type="RefSeq" id="XP_010474679.1">
    <property type="nucleotide sequence ID" value="XM_010476377.2"/>
</dbReference>
<reference evidence="2" key="2">
    <citation type="submission" date="2025-08" db="UniProtKB">
        <authorList>
            <consortium name="RefSeq"/>
        </authorList>
    </citation>
    <scope>IDENTIFICATION</scope>
    <source>
        <tissue evidence="2">Leaf</tissue>
    </source>
</reference>
<sequence length="216" mass="24002">MKHVNPSFIARGGLGPVTMVYWDINSCPVPPGCDASLVGPCIKRFLKKEGCSGPLSITAIGRLTEVPNDILEGVYSSGIALNNIFYGFFDTLHGLLSGFMDSNPPPANFMVISDAKSLGTPFPSMIASGLKSRGYNVLQPVPWDSLSLFSLEDDKCVDETSESAFWICSICDKDLPYQGFENFNTHVTSRRHKRELLDYLPADHRFTRREEKEEEE</sequence>
<dbReference type="PANTHER" id="PTHR14379:SF19">
    <property type="entry name" value="ENDONUCLEASE OR GLYCOSYL HYDROLASE-RELATED"/>
    <property type="match status" value="1"/>
</dbReference>
<dbReference type="InterPro" id="IPR024768">
    <property type="entry name" value="Marf1"/>
</dbReference>
<accession>A0ABM0WQD7</accession>
<name>A0ABM0WQD7_CAMSA</name>
<gene>
    <name evidence="2" type="primary">LOC104754239</name>
</gene>
<protein>
    <submittedName>
        <fullName evidence="2">Uncharacterized protein LOC104754239</fullName>
    </submittedName>
</protein>
<dbReference type="PANTHER" id="PTHR14379">
    <property type="entry name" value="LIMKAIN B LKAP"/>
    <property type="match status" value="1"/>
</dbReference>
<dbReference type="CDD" id="cd10910">
    <property type="entry name" value="PIN_limkain_b1_N_like"/>
    <property type="match status" value="1"/>
</dbReference>
<reference evidence="1" key="1">
    <citation type="journal article" date="2014" name="Nat. Commun.">
        <title>The emerging biofuel crop Camelina sativa retains a highly undifferentiated hexaploid genome structure.</title>
        <authorList>
            <person name="Kagale S."/>
            <person name="Koh C."/>
            <person name="Nixon J."/>
            <person name="Bollina V."/>
            <person name="Clarke W.E."/>
            <person name="Tuteja R."/>
            <person name="Spillane C."/>
            <person name="Robinson S.J."/>
            <person name="Links M.G."/>
            <person name="Clarke C."/>
            <person name="Higgins E.E."/>
            <person name="Huebert T."/>
            <person name="Sharpe A.G."/>
            <person name="Parkin I.A."/>
        </authorList>
    </citation>
    <scope>NUCLEOTIDE SEQUENCE [LARGE SCALE GENOMIC DNA]</scope>
    <source>
        <strain evidence="1">cv. DH55</strain>
    </source>
</reference>
<keyword evidence="1" id="KW-1185">Reference proteome</keyword>
<organism evidence="1 2">
    <name type="scientific">Camelina sativa</name>
    <name type="common">False flax</name>
    <name type="synonym">Myagrum sativum</name>
    <dbReference type="NCBI Taxonomy" id="90675"/>
    <lineage>
        <taxon>Eukaryota</taxon>
        <taxon>Viridiplantae</taxon>
        <taxon>Streptophyta</taxon>
        <taxon>Embryophyta</taxon>
        <taxon>Tracheophyta</taxon>
        <taxon>Spermatophyta</taxon>
        <taxon>Magnoliopsida</taxon>
        <taxon>eudicotyledons</taxon>
        <taxon>Gunneridae</taxon>
        <taxon>Pentapetalae</taxon>
        <taxon>rosids</taxon>
        <taxon>malvids</taxon>
        <taxon>Brassicales</taxon>
        <taxon>Brassicaceae</taxon>
        <taxon>Camelineae</taxon>
        <taxon>Camelina</taxon>
    </lineage>
</organism>
<dbReference type="Proteomes" id="UP000694864">
    <property type="component" value="Chromosome 17"/>
</dbReference>
<proteinExistence type="predicted"/>
<dbReference type="GeneID" id="104754239"/>
<evidence type="ECO:0000313" key="2">
    <source>
        <dbReference type="RefSeq" id="XP_010474679.1"/>
    </source>
</evidence>